<dbReference type="AlphaFoldDB" id="A0A8D8AG44"/>
<accession>A0A8D8AG44</accession>
<dbReference type="EMBL" id="HBUE01027684">
    <property type="protein sequence ID" value="CAG6455020.1"/>
    <property type="molecule type" value="Transcribed_RNA"/>
</dbReference>
<name>A0A8D8AG44_CULPI</name>
<evidence type="ECO:0000313" key="2">
    <source>
        <dbReference type="EMBL" id="CAG6455020.1"/>
    </source>
</evidence>
<evidence type="ECO:0000256" key="1">
    <source>
        <dbReference type="SAM" id="MobiDB-lite"/>
    </source>
</evidence>
<protein>
    <submittedName>
        <fullName evidence="2">(northern house mosquito) hypothetical protein</fullName>
    </submittedName>
</protein>
<feature type="compositionally biased region" description="Basic and acidic residues" evidence="1">
    <location>
        <begin position="214"/>
        <end position="223"/>
    </location>
</feature>
<organism evidence="2">
    <name type="scientific">Culex pipiens</name>
    <name type="common">House mosquito</name>
    <dbReference type="NCBI Taxonomy" id="7175"/>
    <lineage>
        <taxon>Eukaryota</taxon>
        <taxon>Metazoa</taxon>
        <taxon>Ecdysozoa</taxon>
        <taxon>Arthropoda</taxon>
        <taxon>Hexapoda</taxon>
        <taxon>Insecta</taxon>
        <taxon>Pterygota</taxon>
        <taxon>Neoptera</taxon>
        <taxon>Endopterygota</taxon>
        <taxon>Diptera</taxon>
        <taxon>Nematocera</taxon>
        <taxon>Culicoidea</taxon>
        <taxon>Culicidae</taxon>
        <taxon>Culicinae</taxon>
        <taxon>Culicini</taxon>
        <taxon>Culex</taxon>
        <taxon>Culex</taxon>
    </lineage>
</organism>
<reference evidence="2" key="1">
    <citation type="submission" date="2021-05" db="EMBL/GenBank/DDBJ databases">
        <authorList>
            <person name="Alioto T."/>
            <person name="Alioto T."/>
            <person name="Gomez Garrido J."/>
        </authorList>
    </citation>
    <scope>NUCLEOTIDE SEQUENCE</scope>
</reference>
<feature type="compositionally biased region" description="Acidic residues" evidence="1">
    <location>
        <begin position="188"/>
        <end position="197"/>
    </location>
</feature>
<proteinExistence type="predicted"/>
<sequence length="223" mass="23740">MVAVRVVKRTVLMAPSVSSRTGSWRMRTARSTSGCTAAVMDATIAIVTTNGMSTVSGDGAAWDVTVVECRVVPECSPKDVDRTQMTGGVVVIGSVTTNGTDTTATIGMHPQEVTIGITETVTGETVPTRTSEDIHPVEVPAITECNPEEAEAPPEVTTRLVTAVPTGTELPAGVAPAERTLWTIETEEDADRAEEEAAATTKVEGNRLRRRPTRRDDYIESEI</sequence>
<feature type="region of interest" description="Disordered" evidence="1">
    <location>
        <begin position="188"/>
        <end position="223"/>
    </location>
</feature>